<dbReference type="PROSITE" id="PS51233">
    <property type="entry name" value="VWFD"/>
    <property type="match status" value="1"/>
</dbReference>
<gene>
    <name evidence="8" type="primary">LOC111125091</name>
</gene>
<dbReference type="InterPro" id="IPR057774">
    <property type="entry name" value="D8C_UMOD/GP2/OIT3-like"/>
</dbReference>
<evidence type="ECO:0000256" key="3">
    <source>
        <dbReference type="SAM" id="MobiDB-lite"/>
    </source>
</evidence>
<dbReference type="Gene3D" id="2.60.120.260">
    <property type="entry name" value="Galactose-binding domain-like"/>
    <property type="match status" value="1"/>
</dbReference>
<feature type="domain" description="Ig-like" evidence="5">
    <location>
        <begin position="166"/>
        <end position="268"/>
    </location>
</feature>
<organism evidence="7 8">
    <name type="scientific">Crassostrea virginica</name>
    <name type="common">Eastern oyster</name>
    <dbReference type="NCBI Taxonomy" id="6565"/>
    <lineage>
        <taxon>Eukaryota</taxon>
        <taxon>Metazoa</taxon>
        <taxon>Spiralia</taxon>
        <taxon>Lophotrochozoa</taxon>
        <taxon>Mollusca</taxon>
        <taxon>Bivalvia</taxon>
        <taxon>Autobranchia</taxon>
        <taxon>Pteriomorphia</taxon>
        <taxon>Ostreida</taxon>
        <taxon>Ostreoidea</taxon>
        <taxon>Ostreidae</taxon>
        <taxon>Crassostrea</taxon>
    </lineage>
</organism>
<accession>A0A8B8D819</accession>
<dbReference type="Pfam" id="PF23283">
    <property type="entry name" value="D8C_UMOD"/>
    <property type="match status" value="1"/>
</dbReference>
<dbReference type="Pfam" id="PF23106">
    <property type="entry name" value="EGF_Teneurin"/>
    <property type="match status" value="1"/>
</dbReference>
<dbReference type="InterPro" id="IPR000742">
    <property type="entry name" value="EGF"/>
</dbReference>
<dbReference type="GO" id="GO:0005576">
    <property type="term" value="C:extracellular region"/>
    <property type="evidence" value="ECO:0007669"/>
    <property type="project" value="TreeGrafter"/>
</dbReference>
<sequence>MVVTILLLLSSFILAFAQDPCAPNNHKPIVEPHRSTQFQPEPTDTLLCDDNLQAGWYAFDNSDEMPTSCVTQFHCGTHFPLWMQGSHPSVADGIVQRKACSNVYGSSSHTCCDFSLDIQVKNCGTFYVYYLQTVPACAMAYCAGNKRICDVGGQIAQGGNCPDLYPKLNSAPILSNPELTPTNQVRFPCSVDYPTGQPDVGFIVTWTVDGKELMDTSGQPVQTVLTGDSRKAYLDGIKLQGNLGKELKCNVSSFHPSKGRGIRSDTLSSNGYWAGIRVSPDRINLDEGGPEQTVSIESTIPIPCTSLFASECKLKLKLAGLKNSADASLSGCHYELTYDNATGLYSTSFKVKATRDFIKDHNQVQEVGFQPIASFLHPMWMNYKPNPVMIGTTDKEHGHCTLHGDPHFSGFDYKKNYNVYEVGDMVLYKSRNQKRPFEVQIRTWPCGSYHPCTCAVVAREGNDIVEVDVCEKKMGVVEAPSVSYPSGHPLEGTVVSRDKSGKIFYINFPSGARLQITSIISKGRHKNETLPLLNVDVQGPPDDFGSSEGLCGNWNGDDGDDFVGGDGLLYGPASVANFSKSWMLPTQTSMFYQLPKYEQHLAPKFEYCSCGQGPVDCTKVGKGAMNPSKPKDGQVISDKNKPPRRSARAYTDHYPDGDVPGDHMILNRRLKRNVFASFPTPSGITELQARSACTQSITRSSLYSRCSHTNILSDIVEGCVEDIKFSDSTEAFELAHMNAFDSICHNELAKDPNNIQYVNGLAVINPSILTCPNQCSKNGRCIGTTCHCNHGYTSADCSVRIGVAPTIHRLRGDGQCDIRRRPCRQVNVIVDNIMESSHLACRVTPLDLSDGAPTVAGPYVTYKAEFLSFLEVLCPLPESNVMKGLGAKGFKISVTSDGHRYSQEALFIVADGYCTKCTAAGVCTYNPDSCFIDGICYRHGDQNGMNQVCDPSVSTNDWSVLKSVQEIDHYTAAFTGCRCPYNTNLYDCACCQNGGCQCGETQPNQCTDCNNRALCGSNPALFPPPSR</sequence>
<evidence type="ECO:0000256" key="4">
    <source>
        <dbReference type="SAM" id="SignalP"/>
    </source>
</evidence>
<dbReference type="Pfam" id="PF00094">
    <property type="entry name" value="VWD"/>
    <property type="match status" value="1"/>
</dbReference>
<dbReference type="InterPro" id="IPR050969">
    <property type="entry name" value="Dev_Signal_Modulators"/>
</dbReference>
<keyword evidence="1 4" id="KW-0732">Signal</keyword>
<dbReference type="GeneID" id="111125091"/>
<name>A0A8B8D819_CRAVI</name>
<evidence type="ECO:0000259" key="6">
    <source>
        <dbReference type="PROSITE" id="PS51233"/>
    </source>
</evidence>
<feature type="chain" id="PRO_5034894720" evidence="4">
    <location>
        <begin position="18"/>
        <end position="1027"/>
    </location>
</feature>
<evidence type="ECO:0000256" key="1">
    <source>
        <dbReference type="ARBA" id="ARBA00022729"/>
    </source>
</evidence>
<keyword evidence="7" id="KW-1185">Reference proteome</keyword>
<dbReference type="InterPro" id="IPR058727">
    <property type="entry name" value="Helical_Vwde"/>
</dbReference>
<dbReference type="Proteomes" id="UP000694844">
    <property type="component" value="Chromosome 3"/>
</dbReference>
<dbReference type="GO" id="GO:0009986">
    <property type="term" value="C:cell surface"/>
    <property type="evidence" value="ECO:0007669"/>
    <property type="project" value="TreeGrafter"/>
</dbReference>
<reference evidence="8" key="1">
    <citation type="submission" date="2025-08" db="UniProtKB">
        <authorList>
            <consortium name="RefSeq"/>
        </authorList>
    </citation>
    <scope>IDENTIFICATION</scope>
    <source>
        <tissue evidence="8">Whole sample</tissue>
    </source>
</reference>
<dbReference type="PANTHER" id="PTHR14949">
    <property type="entry name" value="EGF-LIKE-DOMAIN, MULTIPLE 7, 8"/>
    <property type="match status" value="1"/>
</dbReference>
<evidence type="ECO:0000259" key="5">
    <source>
        <dbReference type="PROSITE" id="PS50835"/>
    </source>
</evidence>
<keyword evidence="2" id="KW-1015">Disulfide bond</keyword>
<dbReference type="OrthoDB" id="10021943at2759"/>
<proteinExistence type="predicted"/>
<feature type="domain" description="VWFD" evidence="6">
    <location>
        <begin position="398"/>
        <end position="590"/>
    </location>
</feature>
<dbReference type="InterPro" id="IPR001846">
    <property type="entry name" value="VWF_type-D"/>
</dbReference>
<protein>
    <submittedName>
        <fullName evidence="8">von Willebrand factor D and EGF domain-containing protein-like isoform X2</fullName>
    </submittedName>
</protein>
<dbReference type="RefSeq" id="XP_022324268.1">
    <property type="nucleotide sequence ID" value="XM_022468560.1"/>
</dbReference>
<dbReference type="AlphaFoldDB" id="A0A8B8D819"/>
<dbReference type="PROSITE" id="PS01186">
    <property type="entry name" value="EGF_2"/>
    <property type="match status" value="1"/>
</dbReference>
<evidence type="ECO:0000256" key="2">
    <source>
        <dbReference type="ARBA" id="ARBA00023157"/>
    </source>
</evidence>
<dbReference type="GO" id="GO:0005102">
    <property type="term" value="F:signaling receptor binding"/>
    <property type="evidence" value="ECO:0007669"/>
    <property type="project" value="TreeGrafter"/>
</dbReference>
<feature type="region of interest" description="Disordered" evidence="3">
    <location>
        <begin position="624"/>
        <end position="654"/>
    </location>
</feature>
<evidence type="ECO:0000313" key="7">
    <source>
        <dbReference type="Proteomes" id="UP000694844"/>
    </source>
</evidence>
<feature type="signal peptide" evidence="4">
    <location>
        <begin position="1"/>
        <end position="17"/>
    </location>
</feature>
<dbReference type="InterPro" id="IPR007110">
    <property type="entry name" value="Ig-like_dom"/>
</dbReference>
<dbReference type="PROSITE" id="PS50835">
    <property type="entry name" value="IG_LIKE"/>
    <property type="match status" value="1"/>
</dbReference>
<dbReference type="PANTHER" id="PTHR14949:SF51">
    <property type="entry name" value="VON WILLEBRAND FACTOR D AND EGF DOMAIN-CONTAINING PROTEIN"/>
    <property type="match status" value="1"/>
</dbReference>
<dbReference type="Pfam" id="PF26129">
    <property type="entry name" value="Vwde"/>
    <property type="match status" value="1"/>
</dbReference>
<evidence type="ECO:0000313" key="8">
    <source>
        <dbReference type="RefSeq" id="XP_022324268.1"/>
    </source>
</evidence>